<gene>
    <name evidence="1" type="ORF">PSU4_04260</name>
</gene>
<sequence>MGAQLIAPDPDAVRGVVAGYRSSLDEALRTVRDMTSDTRPRLLVGGVSLGAHVAAAWAAQPGRSPHLAGLLLALPAWTGTPGDAPAALTARATARQVRTAGLDATLAALRASAPRWLADDLTRSWTAHGDGLAAALDEAARTPAPADDVLRRLTVPAGVASCVDDPVHPTAVAQDWTRLLPRARIVETRLRAVSADPATLGRAAVLGWLRASAPQPPTG</sequence>
<dbReference type="RefSeq" id="WP_246114900.1">
    <property type="nucleotide sequence ID" value="NZ_BJVJ01000002.1"/>
</dbReference>
<evidence type="ECO:0000313" key="2">
    <source>
        <dbReference type="Proteomes" id="UP000321685"/>
    </source>
</evidence>
<comment type="caution">
    <text evidence="1">The sequence shown here is derived from an EMBL/GenBank/DDBJ whole genome shotgun (WGS) entry which is preliminary data.</text>
</comment>
<protein>
    <submittedName>
        <fullName evidence="1">Thioesterase</fullName>
    </submittedName>
</protein>
<keyword evidence="2" id="KW-1185">Reference proteome</keyword>
<evidence type="ECO:0000313" key="1">
    <source>
        <dbReference type="EMBL" id="GEL21472.1"/>
    </source>
</evidence>
<proteinExistence type="predicted"/>
<dbReference type="Proteomes" id="UP000321685">
    <property type="component" value="Unassembled WGS sequence"/>
</dbReference>
<dbReference type="AlphaFoldDB" id="A0A511D9J6"/>
<reference evidence="1 2" key="1">
    <citation type="submission" date="2019-07" db="EMBL/GenBank/DDBJ databases">
        <title>Whole genome shotgun sequence of Pseudonocardia sulfidoxydans NBRC 16205.</title>
        <authorList>
            <person name="Hosoyama A."/>
            <person name="Uohara A."/>
            <person name="Ohji S."/>
            <person name="Ichikawa N."/>
        </authorList>
    </citation>
    <scope>NUCLEOTIDE SEQUENCE [LARGE SCALE GENOMIC DNA]</scope>
    <source>
        <strain evidence="1 2">NBRC 16205</strain>
    </source>
</reference>
<dbReference type="InterPro" id="IPR029058">
    <property type="entry name" value="AB_hydrolase_fold"/>
</dbReference>
<accession>A0A511D9J6</accession>
<dbReference type="EMBL" id="BJVJ01000002">
    <property type="protein sequence ID" value="GEL21472.1"/>
    <property type="molecule type" value="Genomic_DNA"/>
</dbReference>
<name>A0A511D9J6_9PSEU</name>
<dbReference type="Gene3D" id="3.40.50.1820">
    <property type="entry name" value="alpha/beta hydrolase"/>
    <property type="match status" value="1"/>
</dbReference>
<organism evidence="1 2">
    <name type="scientific">Pseudonocardia sulfidoxydans NBRC 16205</name>
    <dbReference type="NCBI Taxonomy" id="1223511"/>
    <lineage>
        <taxon>Bacteria</taxon>
        <taxon>Bacillati</taxon>
        <taxon>Actinomycetota</taxon>
        <taxon>Actinomycetes</taxon>
        <taxon>Pseudonocardiales</taxon>
        <taxon>Pseudonocardiaceae</taxon>
        <taxon>Pseudonocardia</taxon>
    </lineage>
</organism>
<dbReference type="SUPFAM" id="SSF53474">
    <property type="entry name" value="alpha/beta-Hydrolases"/>
    <property type="match status" value="1"/>
</dbReference>